<dbReference type="Proteomes" id="UP001652625">
    <property type="component" value="Chromosome 13"/>
</dbReference>
<evidence type="ECO:0000256" key="2">
    <source>
        <dbReference type="ARBA" id="ARBA00023110"/>
    </source>
</evidence>
<sequence length="372" mass="40212">MFTLTLFSVIIFNQFFVNCQFGVNSNSNFGGENLDNTFSNLDSILGGNTNTASQTSYPYDSNVSPNSPDTASLSSNTAEGFPSVKELESKINGNVPDVNSLPGFDKISSESDKTTLGGDYQKQASAQDDASIQELLKSFQTDDTNGNYFHNTGNTDLSHSPNEFQQQALNREDSINNQLQSSTSFNSPITLVTKKVILLVQLPGSWEPKRIVIGVFGNTVPKTVANFVDLADSKYGFGYRGSIFHRVISNFMIQGGDITRGDGTGGKSIYGGQFADENFLVKMNGPGWVCMANAGKDTNDSQFFITTGDTPWLNGKHVCFGKVLEGMSVVNQIQNVPKDSNDRPLSPVKVVESGSQIVGNPFDAGSQPVYSN</sequence>
<feature type="region of interest" description="Disordered" evidence="4">
    <location>
        <begin position="52"/>
        <end position="79"/>
    </location>
</feature>
<evidence type="ECO:0000256" key="3">
    <source>
        <dbReference type="ARBA" id="ARBA00023235"/>
    </source>
</evidence>
<dbReference type="InterPro" id="IPR020892">
    <property type="entry name" value="Cyclophilin-type_PPIase_CS"/>
</dbReference>
<dbReference type="Gene3D" id="2.40.100.10">
    <property type="entry name" value="Cyclophilin-like"/>
    <property type="match status" value="1"/>
</dbReference>
<accession>A0ABM4DE81</accession>
<dbReference type="RefSeq" id="XP_065672727.1">
    <property type="nucleotide sequence ID" value="XM_065816655.1"/>
</dbReference>
<evidence type="ECO:0000259" key="6">
    <source>
        <dbReference type="PROSITE" id="PS50072"/>
    </source>
</evidence>
<keyword evidence="5" id="KW-0732">Signal</keyword>
<dbReference type="PANTHER" id="PTHR11071:SF561">
    <property type="entry name" value="PEPTIDYL-PROLYL CIS-TRANS ISOMERASE D-RELATED"/>
    <property type="match status" value="1"/>
</dbReference>
<evidence type="ECO:0000256" key="1">
    <source>
        <dbReference type="ARBA" id="ARBA00013194"/>
    </source>
</evidence>
<name>A0ABM4DE81_HYDVU</name>
<dbReference type="GeneID" id="100209496"/>
<dbReference type="EC" id="5.2.1.8" evidence="1"/>
<proteinExistence type="predicted"/>
<keyword evidence="3" id="KW-0413">Isomerase</keyword>
<feature type="compositionally biased region" description="Polar residues" evidence="4">
    <location>
        <begin position="52"/>
        <end position="78"/>
    </location>
</feature>
<dbReference type="InterPro" id="IPR002130">
    <property type="entry name" value="Cyclophilin-type_PPIase_dom"/>
</dbReference>
<evidence type="ECO:0000256" key="4">
    <source>
        <dbReference type="SAM" id="MobiDB-lite"/>
    </source>
</evidence>
<dbReference type="PROSITE" id="PS50072">
    <property type="entry name" value="CSA_PPIASE_2"/>
    <property type="match status" value="1"/>
</dbReference>
<gene>
    <name evidence="8" type="primary">LOC100209496</name>
</gene>
<dbReference type="Pfam" id="PF00160">
    <property type="entry name" value="Pro_isomerase"/>
    <property type="match status" value="1"/>
</dbReference>
<feature type="domain" description="PPIase cyclophilin-type" evidence="6">
    <location>
        <begin position="210"/>
        <end position="355"/>
    </location>
</feature>
<organism evidence="7 8">
    <name type="scientific">Hydra vulgaris</name>
    <name type="common">Hydra</name>
    <name type="synonym">Hydra attenuata</name>
    <dbReference type="NCBI Taxonomy" id="6087"/>
    <lineage>
        <taxon>Eukaryota</taxon>
        <taxon>Metazoa</taxon>
        <taxon>Cnidaria</taxon>
        <taxon>Hydrozoa</taxon>
        <taxon>Hydroidolina</taxon>
        <taxon>Anthoathecata</taxon>
        <taxon>Aplanulata</taxon>
        <taxon>Hydridae</taxon>
        <taxon>Hydra</taxon>
    </lineage>
</organism>
<evidence type="ECO:0000313" key="7">
    <source>
        <dbReference type="Proteomes" id="UP001652625"/>
    </source>
</evidence>
<feature type="signal peptide" evidence="5">
    <location>
        <begin position="1"/>
        <end position="19"/>
    </location>
</feature>
<evidence type="ECO:0000256" key="5">
    <source>
        <dbReference type="SAM" id="SignalP"/>
    </source>
</evidence>
<protein>
    <recommendedName>
        <fullName evidence="1">peptidylprolyl isomerase</fullName>
        <ecNumber evidence="1">5.2.1.8</ecNumber>
    </recommendedName>
</protein>
<dbReference type="SUPFAM" id="SSF50891">
    <property type="entry name" value="Cyclophilin-like"/>
    <property type="match status" value="1"/>
</dbReference>
<keyword evidence="2" id="KW-0697">Rotamase</keyword>
<dbReference type="PANTHER" id="PTHR11071">
    <property type="entry name" value="PEPTIDYL-PROLYL CIS-TRANS ISOMERASE"/>
    <property type="match status" value="1"/>
</dbReference>
<keyword evidence="7" id="KW-1185">Reference proteome</keyword>
<feature type="chain" id="PRO_5045153419" description="peptidylprolyl isomerase" evidence="5">
    <location>
        <begin position="20"/>
        <end position="372"/>
    </location>
</feature>
<reference evidence="8" key="1">
    <citation type="submission" date="2025-08" db="UniProtKB">
        <authorList>
            <consortium name="RefSeq"/>
        </authorList>
    </citation>
    <scope>IDENTIFICATION</scope>
</reference>
<feature type="region of interest" description="Disordered" evidence="4">
    <location>
        <begin position="92"/>
        <end position="127"/>
    </location>
</feature>
<dbReference type="PROSITE" id="PS00170">
    <property type="entry name" value="CSA_PPIASE_1"/>
    <property type="match status" value="1"/>
</dbReference>
<dbReference type="PRINTS" id="PR00153">
    <property type="entry name" value="CSAPPISMRASE"/>
</dbReference>
<evidence type="ECO:0000313" key="8">
    <source>
        <dbReference type="RefSeq" id="XP_065672727.1"/>
    </source>
</evidence>
<dbReference type="InterPro" id="IPR029000">
    <property type="entry name" value="Cyclophilin-like_dom_sf"/>
</dbReference>